<feature type="region of interest" description="Disordered" evidence="1">
    <location>
        <begin position="300"/>
        <end position="322"/>
    </location>
</feature>
<gene>
    <name evidence="3" type="ORF">GE061_011097</name>
</gene>
<reference evidence="3" key="1">
    <citation type="journal article" date="2021" name="Mol. Ecol. Resour.">
        <title>Apolygus lucorum genome provides insights into omnivorousness and mesophyll feeding.</title>
        <authorList>
            <person name="Liu Y."/>
            <person name="Liu H."/>
            <person name="Wang H."/>
            <person name="Huang T."/>
            <person name="Liu B."/>
            <person name="Yang B."/>
            <person name="Yin L."/>
            <person name="Li B."/>
            <person name="Zhang Y."/>
            <person name="Zhang S."/>
            <person name="Jiang F."/>
            <person name="Zhang X."/>
            <person name="Ren Y."/>
            <person name="Wang B."/>
            <person name="Wang S."/>
            <person name="Lu Y."/>
            <person name="Wu K."/>
            <person name="Fan W."/>
            <person name="Wang G."/>
        </authorList>
    </citation>
    <scope>NUCLEOTIDE SEQUENCE</scope>
    <source>
        <strain evidence="3">12Hb</strain>
    </source>
</reference>
<keyword evidence="4" id="KW-1185">Reference proteome</keyword>
<name>A0A8S9XYN3_APOLU</name>
<evidence type="ECO:0000256" key="2">
    <source>
        <dbReference type="SAM" id="SignalP"/>
    </source>
</evidence>
<feature type="region of interest" description="Disordered" evidence="1">
    <location>
        <begin position="28"/>
        <end position="70"/>
    </location>
</feature>
<feature type="chain" id="PRO_5035795193" description="DUF4794 domain-containing protein" evidence="2">
    <location>
        <begin position="19"/>
        <end position="322"/>
    </location>
</feature>
<protein>
    <recommendedName>
        <fullName evidence="5">DUF4794 domain-containing protein</fullName>
    </recommendedName>
</protein>
<proteinExistence type="predicted"/>
<dbReference type="Proteomes" id="UP000466442">
    <property type="component" value="Unassembled WGS sequence"/>
</dbReference>
<sequence length="322" mass="34751">MTSYLCFSILLVASLASATTYRKSYRSSYDDSGEAYSSHGGSSTFKGSGRAGYAGSEGRSSQNKRDFNAGYDGDDFIPPVGIQHNNDYSGLGEGYQDYASGGSGGTGAISYSHVVTEHRPVQRVQPSRIRAEGTSVVEKPVPFPLKVQIPVLPAFDRQYLPLVPLGPVTPAVIAPVKYPIQFFKPFSYFAPEKHSSAPAKGDQPEYVLTKVPLVYHASYSEAPASQSGFNHGSVNINHALSNFNAPTFNHGGSAFNHGANSVNQNFNHGHNFNHGNNFNHGFNHINPTISTPGSPSFSNFNHVPPPTPLVPTPTPYHHHHSH</sequence>
<evidence type="ECO:0008006" key="5">
    <source>
        <dbReference type="Google" id="ProtNLM"/>
    </source>
</evidence>
<comment type="caution">
    <text evidence="3">The sequence shown here is derived from an EMBL/GenBank/DDBJ whole genome shotgun (WGS) entry which is preliminary data.</text>
</comment>
<feature type="compositionally biased region" description="Pro residues" evidence="1">
    <location>
        <begin position="303"/>
        <end position="314"/>
    </location>
</feature>
<evidence type="ECO:0000313" key="3">
    <source>
        <dbReference type="EMBL" id="KAF6213378.1"/>
    </source>
</evidence>
<accession>A0A8S9XYN3</accession>
<dbReference type="EMBL" id="WIXP02000003">
    <property type="protein sequence ID" value="KAF6213378.1"/>
    <property type="molecule type" value="Genomic_DNA"/>
</dbReference>
<dbReference type="OrthoDB" id="10655612at2759"/>
<evidence type="ECO:0000313" key="4">
    <source>
        <dbReference type="Proteomes" id="UP000466442"/>
    </source>
</evidence>
<evidence type="ECO:0000256" key="1">
    <source>
        <dbReference type="SAM" id="MobiDB-lite"/>
    </source>
</evidence>
<organism evidence="3 4">
    <name type="scientific">Apolygus lucorum</name>
    <name type="common">Small green plant bug</name>
    <name type="synonym">Lygocoris lucorum</name>
    <dbReference type="NCBI Taxonomy" id="248454"/>
    <lineage>
        <taxon>Eukaryota</taxon>
        <taxon>Metazoa</taxon>
        <taxon>Ecdysozoa</taxon>
        <taxon>Arthropoda</taxon>
        <taxon>Hexapoda</taxon>
        <taxon>Insecta</taxon>
        <taxon>Pterygota</taxon>
        <taxon>Neoptera</taxon>
        <taxon>Paraneoptera</taxon>
        <taxon>Hemiptera</taxon>
        <taxon>Heteroptera</taxon>
        <taxon>Panheteroptera</taxon>
        <taxon>Cimicomorpha</taxon>
        <taxon>Miridae</taxon>
        <taxon>Mirini</taxon>
        <taxon>Apolygus</taxon>
    </lineage>
</organism>
<keyword evidence="2" id="KW-0732">Signal</keyword>
<feature type="signal peptide" evidence="2">
    <location>
        <begin position="1"/>
        <end position="18"/>
    </location>
</feature>
<dbReference type="AlphaFoldDB" id="A0A8S9XYN3"/>